<dbReference type="GO" id="GO:0008270">
    <property type="term" value="F:zinc ion binding"/>
    <property type="evidence" value="ECO:0007669"/>
    <property type="project" value="InterPro"/>
</dbReference>
<dbReference type="SUPFAM" id="SSF57701">
    <property type="entry name" value="Zn2/Cys6 DNA-binding domain"/>
    <property type="match status" value="1"/>
</dbReference>
<evidence type="ECO:0000313" key="4">
    <source>
        <dbReference type="EMBL" id="KAF2753762.1"/>
    </source>
</evidence>
<name>A0A6A6VT53_9PEZI</name>
<dbReference type="InterPro" id="IPR001138">
    <property type="entry name" value="Zn2Cys6_DnaBD"/>
</dbReference>
<dbReference type="InterPro" id="IPR036864">
    <property type="entry name" value="Zn2-C6_fun-type_DNA-bd_sf"/>
</dbReference>
<accession>A0A6A6VT53</accession>
<organism evidence="4 5">
    <name type="scientific">Pseudovirgaria hyperparasitica</name>
    <dbReference type="NCBI Taxonomy" id="470096"/>
    <lineage>
        <taxon>Eukaryota</taxon>
        <taxon>Fungi</taxon>
        <taxon>Dikarya</taxon>
        <taxon>Ascomycota</taxon>
        <taxon>Pezizomycotina</taxon>
        <taxon>Dothideomycetes</taxon>
        <taxon>Dothideomycetes incertae sedis</taxon>
        <taxon>Acrospermales</taxon>
        <taxon>Acrospermaceae</taxon>
        <taxon>Pseudovirgaria</taxon>
    </lineage>
</organism>
<keyword evidence="5" id="KW-1185">Reference proteome</keyword>
<evidence type="ECO:0000256" key="1">
    <source>
        <dbReference type="ARBA" id="ARBA00023242"/>
    </source>
</evidence>
<reference evidence="4" key="1">
    <citation type="journal article" date="2020" name="Stud. Mycol.">
        <title>101 Dothideomycetes genomes: a test case for predicting lifestyles and emergence of pathogens.</title>
        <authorList>
            <person name="Haridas S."/>
            <person name="Albert R."/>
            <person name="Binder M."/>
            <person name="Bloem J."/>
            <person name="Labutti K."/>
            <person name="Salamov A."/>
            <person name="Andreopoulos B."/>
            <person name="Baker S."/>
            <person name="Barry K."/>
            <person name="Bills G."/>
            <person name="Bluhm B."/>
            <person name="Cannon C."/>
            <person name="Castanera R."/>
            <person name="Culley D."/>
            <person name="Daum C."/>
            <person name="Ezra D."/>
            <person name="Gonzalez J."/>
            <person name="Henrissat B."/>
            <person name="Kuo A."/>
            <person name="Liang C."/>
            <person name="Lipzen A."/>
            <person name="Lutzoni F."/>
            <person name="Magnuson J."/>
            <person name="Mondo S."/>
            <person name="Nolan M."/>
            <person name="Ohm R."/>
            <person name="Pangilinan J."/>
            <person name="Park H.-J."/>
            <person name="Ramirez L."/>
            <person name="Alfaro M."/>
            <person name="Sun H."/>
            <person name="Tritt A."/>
            <person name="Yoshinaga Y."/>
            <person name="Zwiers L.-H."/>
            <person name="Turgeon B."/>
            <person name="Goodwin S."/>
            <person name="Spatafora J."/>
            <person name="Crous P."/>
            <person name="Grigoriev I."/>
        </authorList>
    </citation>
    <scope>NUCLEOTIDE SEQUENCE</scope>
    <source>
        <strain evidence="4">CBS 121739</strain>
    </source>
</reference>
<evidence type="ECO:0000256" key="2">
    <source>
        <dbReference type="SAM" id="MobiDB-lite"/>
    </source>
</evidence>
<dbReference type="SMART" id="SM00066">
    <property type="entry name" value="GAL4"/>
    <property type="match status" value="1"/>
</dbReference>
<feature type="compositionally biased region" description="Low complexity" evidence="2">
    <location>
        <begin position="63"/>
        <end position="100"/>
    </location>
</feature>
<dbReference type="Pfam" id="PF00172">
    <property type="entry name" value="Zn_clus"/>
    <property type="match status" value="1"/>
</dbReference>
<dbReference type="PANTHER" id="PTHR38791:SF13">
    <property type="entry name" value="ZN(2)-C6 FUNGAL-TYPE DOMAIN-CONTAINING PROTEIN"/>
    <property type="match status" value="1"/>
</dbReference>
<dbReference type="GO" id="GO:0000981">
    <property type="term" value="F:DNA-binding transcription factor activity, RNA polymerase II-specific"/>
    <property type="evidence" value="ECO:0007669"/>
    <property type="project" value="InterPro"/>
</dbReference>
<protein>
    <recommendedName>
        <fullName evidence="3">Zn(2)-C6 fungal-type domain-containing protein</fullName>
    </recommendedName>
</protein>
<evidence type="ECO:0000313" key="5">
    <source>
        <dbReference type="Proteomes" id="UP000799437"/>
    </source>
</evidence>
<dbReference type="CDD" id="cd00067">
    <property type="entry name" value="GAL4"/>
    <property type="match status" value="1"/>
</dbReference>
<dbReference type="RefSeq" id="XP_033596213.1">
    <property type="nucleotide sequence ID" value="XM_033745831.1"/>
</dbReference>
<dbReference type="PROSITE" id="PS50048">
    <property type="entry name" value="ZN2_CY6_FUNGAL_2"/>
    <property type="match status" value="1"/>
</dbReference>
<dbReference type="AlphaFoldDB" id="A0A6A6VT53"/>
<dbReference type="Gene3D" id="4.10.240.10">
    <property type="entry name" value="Zn(2)-C6 fungal-type DNA-binding domain"/>
    <property type="match status" value="1"/>
</dbReference>
<dbReference type="PANTHER" id="PTHR38791">
    <property type="entry name" value="ZN(II)2CYS6 TRANSCRIPTION FACTOR (EUROFUNG)-RELATED-RELATED"/>
    <property type="match status" value="1"/>
</dbReference>
<keyword evidence="1" id="KW-0539">Nucleus</keyword>
<dbReference type="EMBL" id="ML996583">
    <property type="protein sequence ID" value="KAF2753762.1"/>
    <property type="molecule type" value="Genomic_DNA"/>
</dbReference>
<gene>
    <name evidence="4" type="ORF">EJ05DRAFT_489931</name>
</gene>
<dbReference type="GeneID" id="54486885"/>
<feature type="domain" description="Zn(2)-C6 fungal-type" evidence="3">
    <location>
        <begin position="10"/>
        <end position="38"/>
    </location>
</feature>
<dbReference type="OrthoDB" id="4491390at2759"/>
<sequence>MVYTGKPSRACQMCKSRRIKCDEERPSCGQCLKSARNCPGYPDEFDLIFRNENVALARRAQRSSTSKNSYSSNKSSPTSTSPTLQRSPASYHGESSSASSLTPGSEPEELFPIARQELSMTADLLTPTILPSLNPSTQTQATSFFFHNFVHLPREAESVRGFLEYLGPVYLKAGTRSPLQDATHAVALSAFGRYPERNDVLRQARVIYGQALHKVNEALRDPVKAKSDETLLSILLFSLYEVSVESNIVYARSAALAAGFGQASRARSFILSGIASTGLSNSARLTQEQEIVSTSELETQNWNHHVDGAVALVKMRGTEQFNNPQSYNIFRAVRSMMLTNCVQRKKPVDTFPGENGWKGKDTEENAANRLTMISMELPEIRSRFETLQSGQASGDVSTEVNALLQSTKKMDAGLENWAATLPSTWNPQIISIVEDSDTDIMLCPEWPGPQHIYNDVFVSNIQNDYRVTRIFCQIVIMGCLSIIGDMGQNSDFEMLRAQYTSQQMVNDICSSVPFHMSFDMHSRPRTTGDENKAAEALGAYFLAWPLFVCNRVPNVSEQQRMWIAGRLMRIGVSFGLDAAQLESIARRGAKMSINPSQIG</sequence>
<feature type="region of interest" description="Disordered" evidence="2">
    <location>
        <begin position="59"/>
        <end position="107"/>
    </location>
</feature>
<evidence type="ECO:0000259" key="3">
    <source>
        <dbReference type="PROSITE" id="PS50048"/>
    </source>
</evidence>
<dbReference type="PROSITE" id="PS00463">
    <property type="entry name" value="ZN2_CY6_FUNGAL_1"/>
    <property type="match status" value="1"/>
</dbReference>
<dbReference type="Proteomes" id="UP000799437">
    <property type="component" value="Unassembled WGS sequence"/>
</dbReference>
<proteinExistence type="predicted"/>
<dbReference type="InterPro" id="IPR053175">
    <property type="entry name" value="DHMBA_Reg_Transcription_Factor"/>
</dbReference>